<evidence type="ECO:0000256" key="3">
    <source>
        <dbReference type="ARBA" id="ARBA00022448"/>
    </source>
</evidence>
<feature type="transmembrane region" description="Helical" evidence="8">
    <location>
        <begin position="317"/>
        <end position="335"/>
    </location>
</feature>
<organism evidence="9 10">
    <name type="scientific">Candidatus Mycoplasma haematobovis</name>
    <dbReference type="NCBI Taxonomy" id="432608"/>
    <lineage>
        <taxon>Bacteria</taxon>
        <taxon>Bacillati</taxon>
        <taxon>Mycoplasmatota</taxon>
        <taxon>Mollicutes</taxon>
        <taxon>Mycoplasmataceae</taxon>
        <taxon>Mycoplasma</taxon>
    </lineage>
</organism>
<name>A0A1A9QFJ1_9MOLU</name>
<proteinExistence type="inferred from homology"/>
<comment type="subcellular location">
    <subcellularLocation>
        <location evidence="1">Cell membrane</location>
        <topology evidence="1">Multi-pass membrane protein</topology>
    </subcellularLocation>
</comment>
<feature type="transmembrane region" description="Helical" evidence="8">
    <location>
        <begin position="117"/>
        <end position="136"/>
    </location>
</feature>
<keyword evidence="7 8" id="KW-0472">Membrane</keyword>
<dbReference type="AlphaFoldDB" id="A0A1A9QFJ1"/>
<feature type="transmembrane region" description="Helical" evidence="8">
    <location>
        <begin position="148"/>
        <end position="168"/>
    </location>
</feature>
<evidence type="ECO:0000256" key="6">
    <source>
        <dbReference type="ARBA" id="ARBA00022989"/>
    </source>
</evidence>
<comment type="caution">
    <text evidence="9">The sequence shown here is derived from an EMBL/GenBank/DDBJ whole genome shotgun (WGS) entry which is preliminary data.</text>
</comment>
<dbReference type="GO" id="GO:0005886">
    <property type="term" value="C:plasma membrane"/>
    <property type="evidence" value="ECO:0007669"/>
    <property type="project" value="UniProtKB-SubCell"/>
</dbReference>
<dbReference type="PANTHER" id="PTHR30472">
    <property type="entry name" value="FERRIC ENTEROBACTIN TRANSPORT SYSTEM PERMEASE PROTEIN"/>
    <property type="match status" value="1"/>
</dbReference>
<keyword evidence="10" id="KW-1185">Reference proteome</keyword>
<dbReference type="InterPro" id="IPR000522">
    <property type="entry name" value="ABC_transptr_permease_BtuC"/>
</dbReference>
<dbReference type="PANTHER" id="PTHR30472:SF25">
    <property type="entry name" value="ABC TRANSPORTER PERMEASE PROTEIN MJ0876-RELATED"/>
    <property type="match status" value="1"/>
</dbReference>
<dbReference type="GO" id="GO:0033214">
    <property type="term" value="P:siderophore-iron import into cell"/>
    <property type="evidence" value="ECO:0007669"/>
    <property type="project" value="TreeGrafter"/>
</dbReference>
<evidence type="ECO:0000313" key="10">
    <source>
        <dbReference type="Proteomes" id="UP000077623"/>
    </source>
</evidence>
<dbReference type="GO" id="GO:0022857">
    <property type="term" value="F:transmembrane transporter activity"/>
    <property type="evidence" value="ECO:0007669"/>
    <property type="project" value="InterPro"/>
</dbReference>
<keyword evidence="4" id="KW-1003">Cell membrane</keyword>
<evidence type="ECO:0000313" key="9">
    <source>
        <dbReference type="EMBL" id="OAL10781.1"/>
    </source>
</evidence>
<protein>
    <submittedName>
        <fullName evidence="9">Ferrichrome ABC transporter</fullName>
    </submittedName>
</protein>
<dbReference type="EMBL" id="LWUJ01000010">
    <property type="protein sequence ID" value="OAL10781.1"/>
    <property type="molecule type" value="Genomic_DNA"/>
</dbReference>
<evidence type="ECO:0000256" key="2">
    <source>
        <dbReference type="ARBA" id="ARBA00007935"/>
    </source>
</evidence>
<feature type="transmembrane region" description="Helical" evidence="8">
    <location>
        <begin position="274"/>
        <end position="305"/>
    </location>
</feature>
<evidence type="ECO:0000256" key="7">
    <source>
        <dbReference type="ARBA" id="ARBA00023136"/>
    </source>
</evidence>
<dbReference type="Proteomes" id="UP000077623">
    <property type="component" value="Unassembled WGS sequence"/>
</dbReference>
<keyword evidence="5 8" id="KW-0812">Transmembrane</keyword>
<keyword evidence="6 8" id="KW-1133">Transmembrane helix</keyword>
<evidence type="ECO:0000256" key="8">
    <source>
        <dbReference type="SAM" id="Phobius"/>
    </source>
</evidence>
<feature type="transmembrane region" description="Helical" evidence="8">
    <location>
        <begin position="228"/>
        <end position="247"/>
    </location>
</feature>
<feature type="transmembrane region" description="Helical" evidence="8">
    <location>
        <begin position="341"/>
        <end position="361"/>
    </location>
</feature>
<accession>A0A1A9QFJ1</accession>
<evidence type="ECO:0000256" key="5">
    <source>
        <dbReference type="ARBA" id="ARBA00022692"/>
    </source>
</evidence>
<dbReference type="Gene3D" id="1.10.3470.10">
    <property type="entry name" value="ABC transporter involved in vitamin B12 uptake, BtuC"/>
    <property type="match status" value="1"/>
</dbReference>
<dbReference type="InterPro" id="IPR037294">
    <property type="entry name" value="ABC_BtuC-like"/>
</dbReference>
<reference evidence="10" key="1">
    <citation type="submission" date="2016-04" db="EMBL/GenBank/DDBJ databases">
        <authorList>
            <person name="Quiroz-Castaneda R.E."/>
            <person name="Martinez-Ocampo F."/>
        </authorList>
    </citation>
    <scope>NUCLEOTIDE SEQUENCE [LARGE SCALE GENOMIC DNA]</scope>
    <source>
        <strain evidence="10">INIFAP01</strain>
    </source>
</reference>
<feature type="transmembrane region" description="Helical" evidence="8">
    <location>
        <begin position="20"/>
        <end position="41"/>
    </location>
</feature>
<gene>
    <name evidence="9" type="ORF">A6V39_01400</name>
</gene>
<feature type="transmembrane region" description="Helical" evidence="8">
    <location>
        <begin position="180"/>
        <end position="198"/>
    </location>
</feature>
<dbReference type="SUPFAM" id="SSF81345">
    <property type="entry name" value="ABC transporter involved in vitamin B12 uptake, BtuC"/>
    <property type="match status" value="1"/>
</dbReference>
<feature type="transmembrane region" description="Helical" evidence="8">
    <location>
        <begin position="84"/>
        <end position="105"/>
    </location>
</feature>
<dbReference type="STRING" id="432608.A6V39_01400"/>
<dbReference type="Pfam" id="PF01032">
    <property type="entry name" value="FecCD"/>
    <property type="match status" value="1"/>
</dbReference>
<comment type="similarity">
    <text evidence="2">Belongs to the binding-protein-dependent transport system permease family. FecCD subfamily.</text>
</comment>
<sequence length="366" mass="41134">MLNNDLLLTQRNYSFLKKILLASLLLLVFFLFFWVNITLILKKQQISLSEIITVIFFNRLRKNENTNGEDELRSVLSVPAVQRAIWICSASAVAAVAFVICGSAIQSLTQNPLADATTLGFIDATIFGIICMKGIFAERIDASYYQLCYFIFALLGGLITLTLISILFKKPQHKNQHLQIIFIGLVMNMMFKTLSYLIKTSNANAVNPAFKLAIGGAENIHDLYNNQFGFLQWTAISIFILFLLTWACSNKFNLFELGEEQAKTFGVNVKLFKYFAYSLALITTTIAVTLVGNIAFVGLISTHIIRHLFRTRKYQIIVPYASVLAIFLLLTGILLNAILPFVFSSIFILCLGGIILLFLTFNNKEL</sequence>
<evidence type="ECO:0000256" key="1">
    <source>
        <dbReference type="ARBA" id="ARBA00004651"/>
    </source>
</evidence>
<keyword evidence="3" id="KW-0813">Transport</keyword>
<evidence type="ECO:0000256" key="4">
    <source>
        <dbReference type="ARBA" id="ARBA00022475"/>
    </source>
</evidence>